<dbReference type="InterPro" id="IPR002123">
    <property type="entry name" value="Plipid/glycerol_acylTrfase"/>
</dbReference>
<feature type="domain" description="Phospholipid/glycerol acyltransferase" evidence="5">
    <location>
        <begin position="314"/>
        <end position="428"/>
    </location>
</feature>
<sequence>MPPSESLDALLARIHAAERGPHVAAAFDYDGTLISGYSAGAFYQHRIRSGDMGPIELARTALIARRGIADPSEFATFFTFALEAWIGTEEADLEALGDKLFKGTIASKLHHEAFALVEAHREMGHTLVLASSAMRFQTEPMARELGIEHVLSTEIEIVDGRVTGGVVGKPLFGPEKARGLRDLAQAEGLDLEQSFAYSNGREDIPFLEAVGHAAAIEPDAELWAEAALRGWPVLRCAPPPSSIPGPKDVARTAAFYGGLLGAMGIGTGVGLLSRRRSAMSDIGMGMGTDVALKLAGVDVRVVRGSEHLWSHRPAVFIFNHQSKMDPMVVTKLIREDFTAVGKAQAKNVPVFGQFFQLAGMTFIDRSDNAKAREALEPVVEAIRGGKSLMIAPEGTRTPTPRLGPFKKGPFHIAMQAGVPIVPIVLKGIHTVQSRGGQLIHPGTVEVVVLPPFLTDRWKPRTVGIHADEVRDAMLEILRDWPTATNGKGAH</sequence>
<keyword evidence="6" id="KW-0378">Hydrolase</keyword>
<keyword evidence="4" id="KW-0444">Lipid biosynthesis</keyword>
<evidence type="ECO:0000313" key="6">
    <source>
        <dbReference type="EMBL" id="UTI65399.1"/>
    </source>
</evidence>
<dbReference type="NCBIfam" id="TIGR01488">
    <property type="entry name" value="HAD-SF-IB"/>
    <property type="match status" value="1"/>
</dbReference>
<evidence type="ECO:0000256" key="1">
    <source>
        <dbReference type="ARBA" id="ARBA00008655"/>
    </source>
</evidence>
<accession>A0ABY5DWT7</accession>
<dbReference type="SUPFAM" id="SSF69593">
    <property type="entry name" value="Glycerol-3-phosphate (1)-acyltransferase"/>
    <property type="match status" value="1"/>
</dbReference>
<reference evidence="6 7" key="1">
    <citation type="submission" date="2022-06" db="EMBL/GenBank/DDBJ databases">
        <title>Paraconexibacter antarcticus.</title>
        <authorList>
            <person name="Kim C.S."/>
        </authorList>
    </citation>
    <scope>NUCLEOTIDE SEQUENCE [LARGE SCALE GENOMIC DNA]</scope>
    <source>
        <strain evidence="6 7">02-257</strain>
    </source>
</reference>
<keyword evidence="2 4" id="KW-0808">Transferase</keyword>
<keyword evidence="4" id="KW-1208">Phospholipid metabolism</keyword>
<dbReference type="NCBIfam" id="TIGR00530">
    <property type="entry name" value="AGP_acyltrn"/>
    <property type="match status" value="1"/>
</dbReference>
<evidence type="ECO:0000313" key="7">
    <source>
        <dbReference type="Proteomes" id="UP001056035"/>
    </source>
</evidence>
<dbReference type="GO" id="GO:0016787">
    <property type="term" value="F:hydrolase activity"/>
    <property type="evidence" value="ECO:0007669"/>
    <property type="project" value="UniProtKB-KW"/>
</dbReference>
<evidence type="ECO:0000256" key="3">
    <source>
        <dbReference type="ARBA" id="ARBA00023315"/>
    </source>
</evidence>
<dbReference type="InterPro" id="IPR004552">
    <property type="entry name" value="AGP_acyltrans"/>
</dbReference>
<keyword evidence="4" id="KW-0443">Lipid metabolism</keyword>
<gene>
    <name evidence="6" type="ORF">NBH00_04100</name>
</gene>
<dbReference type="EC" id="2.3.1.51" evidence="4"/>
<dbReference type="PANTHER" id="PTHR10434:SF66">
    <property type="entry name" value="PHOSPHOLIPID_GLYCEROL ACYLTRANSFERASE DOMAIN-CONTAINING PROTEIN"/>
    <property type="match status" value="1"/>
</dbReference>
<dbReference type="Pfam" id="PF12710">
    <property type="entry name" value="HAD"/>
    <property type="match status" value="1"/>
</dbReference>
<dbReference type="PANTHER" id="PTHR10434">
    <property type="entry name" value="1-ACYL-SN-GLYCEROL-3-PHOSPHATE ACYLTRANSFERASE"/>
    <property type="match status" value="1"/>
</dbReference>
<dbReference type="NCBIfam" id="TIGR01490">
    <property type="entry name" value="HAD-SF-IB-hyp1"/>
    <property type="match status" value="1"/>
</dbReference>
<comment type="catalytic activity">
    <reaction evidence="4">
        <text>a 1-acyl-sn-glycero-3-phosphate + an acyl-CoA = a 1,2-diacyl-sn-glycero-3-phosphate + CoA</text>
        <dbReference type="Rhea" id="RHEA:19709"/>
        <dbReference type="ChEBI" id="CHEBI:57287"/>
        <dbReference type="ChEBI" id="CHEBI:57970"/>
        <dbReference type="ChEBI" id="CHEBI:58342"/>
        <dbReference type="ChEBI" id="CHEBI:58608"/>
        <dbReference type="EC" id="2.3.1.51"/>
    </reaction>
</comment>
<protein>
    <recommendedName>
        <fullName evidence="4">1-acyl-sn-glycerol-3-phosphate acyltransferase</fullName>
        <ecNumber evidence="4">2.3.1.51</ecNumber>
    </recommendedName>
</protein>
<dbReference type="EMBL" id="CP098502">
    <property type="protein sequence ID" value="UTI65399.1"/>
    <property type="molecule type" value="Genomic_DNA"/>
</dbReference>
<dbReference type="Gene3D" id="1.20.1440.100">
    <property type="entry name" value="SG protein - dephosphorylation function"/>
    <property type="match status" value="1"/>
</dbReference>
<evidence type="ECO:0000256" key="4">
    <source>
        <dbReference type="RuleBase" id="RU361267"/>
    </source>
</evidence>
<dbReference type="Gene3D" id="3.40.50.1000">
    <property type="entry name" value="HAD superfamily/HAD-like"/>
    <property type="match status" value="1"/>
</dbReference>
<name>A0ABY5DWT7_9ACTN</name>
<comment type="domain">
    <text evidence="4">The HXXXXD motif is essential for acyltransferase activity and may constitute the binding site for the phosphate moiety of the glycerol-3-phosphate.</text>
</comment>
<organism evidence="6 7">
    <name type="scientific">Paraconexibacter antarcticus</name>
    <dbReference type="NCBI Taxonomy" id="2949664"/>
    <lineage>
        <taxon>Bacteria</taxon>
        <taxon>Bacillati</taxon>
        <taxon>Actinomycetota</taxon>
        <taxon>Thermoleophilia</taxon>
        <taxon>Solirubrobacterales</taxon>
        <taxon>Paraconexibacteraceae</taxon>
        <taxon>Paraconexibacter</taxon>
    </lineage>
</organism>
<dbReference type="SUPFAM" id="SSF56784">
    <property type="entry name" value="HAD-like"/>
    <property type="match status" value="1"/>
</dbReference>
<dbReference type="CDD" id="cd02612">
    <property type="entry name" value="HAD_PGPPase"/>
    <property type="match status" value="1"/>
</dbReference>
<keyword evidence="3 4" id="KW-0012">Acyltransferase</keyword>
<dbReference type="Proteomes" id="UP001056035">
    <property type="component" value="Chromosome"/>
</dbReference>
<dbReference type="SMART" id="SM00563">
    <property type="entry name" value="PlsC"/>
    <property type="match status" value="1"/>
</dbReference>
<dbReference type="Pfam" id="PF01553">
    <property type="entry name" value="Acyltransferase"/>
    <property type="match status" value="1"/>
</dbReference>
<keyword evidence="4" id="KW-0594">Phospholipid biosynthesis</keyword>
<proteinExistence type="inferred from homology"/>
<dbReference type="InterPro" id="IPR006385">
    <property type="entry name" value="HAD_hydro_SerB1"/>
</dbReference>
<evidence type="ECO:0000256" key="2">
    <source>
        <dbReference type="ARBA" id="ARBA00022679"/>
    </source>
</evidence>
<dbReference type="InterPro" id="IPR023214">
    <property type="entry name" value="HAD_sf"/>
</dbReference>
<comment type="similarity">
    <text evidence="1 4">Belongs to the 1-acyl-sn-glycerol-3-phosphate acyltransferase family.</text>
</comment>
<dbReference type="CDD" id="cd07989">
    <property type="entry name" value="LPLAT_AGPAT-like"/>
    <property type="match status" value="1"/>
</dbReference>
<evidence type="ECO:0000259" key="5">
    <source>
        <dbReference type="SMART" id="SM00563"/>
    </source>
</evidence>
<dbReference type="InterPro" id="IPR036412">
    <property type="entry name" value="HAD-like_sf"/>
</dbReference>
<keyword evidence="7" id="KW-1185">Reference proteome</keyword>
<dbReference type="RefSeq" id="WP_254572080.1">
    <property type="nucleotide sequence ID" value="NZ_CP098502.1"/>
</dbReference>